<comment type="caution">
    <text evidence="13">The sequence shown here is derived from an EMBL/GenBank/DDBJ whole genome shotgun (WGS) entry which is preliminary data.</text>
</comment>
<evidence type="ECO:0000256" key="10">
    <source>
        <dbReference type="SAM" id="SignalP"/>
    </source>
</evidence>
<evidence type="ECO:0000256" key="2">
    <source>
        <dbReference type="ARBA" id="ARBA00022448"/>
    </source>
</evidence>
<keyword evidence="10" id="KW-0732">Signal</keyword>
<dbReference type="Gene3D" id="2.40.170.20">
    <property type="entry name" value="TonB-dependent receptor, beta-barrel domain"/>
    <property type="match status" value="1"/>
</dbReference>
<feature type="domain" description="TonB-dependent receptor-like beta-barrel" evidence="11">
    <location>
        <begin position="554"/>
        <end position="1023"/>
    </location>
</feature>
<dbReference type="EMBL" id="BAABJI010000002">
    <property type="protein sequence ID" value="GAA4919145.1"/>
    <property type="molecule type" value="Genomic_DNA"/>
</dbReference>
<dbReference type="InterPro" id="IPR037066">
    <property type="entry name" value="Plug_dom_sf"/>
</dbReference>
<comment type="similarity">
    <text evidence="8 9">Belongs to the TonB-dependent receptor family.</text>
</comment>
<keyword evidence="3 8" id="KW-1134">Transmembrane beta strand</keyword>
<dbReference type="InterPro" id="IPR036942">
    <property type="entry name" value="Beta-barrel_TonB_sf"/>
</dbReference>
<feature type="domain" description="TonB-dependent receptor plug" evidence="12">
    <location>
        <begin position="221"/>
        <end position="318"/>
    </location>
</feature>
<evidence type="ECO:0000256" key="4">
    <source>
        <dbReference type="ARBA" id="ARBA00022692"/>
    </source>
</evidence>
<dbReference type="Gene3D" id="2.60.40.1120">
    <property type="entry name" value="Carboxypeptidase-like, regulatory domain"/>
    <property type="match status" value="1"/>
</dbReference>
<dbReference type="InterPro" id="IPR008969">
    <property type="entry name" value="CarboxyPept-like_regulatory"/>
</dbReference>
<dbReference type="Gene3D" id="2.170.130.10">
    <property type="entry name" value="TonB-dependent receptor, plug domain"/>
    <property type="match status" value="1"/>
</dbReference>
<evidence type="ECO:0000259" key="11">
    <source>
        <dbReference type="Pfam" id="PF00593"/>
    </source>
</evidence>
<evidence type="ECO:0000256" key="5">
    <source>
        <dbReference type="ARBA" id="ARBA00023077"/>
    </source>
</evidence>
<dbReference type="Proteomes" id="UP001501436">
    <property type="component" value="Unassembled WGS sequence"/>
</dbReference>
<evidence type="ECO:0000256" key="8">
    <source>
        <dbReference type="PROSITE-ProRule" id="PRU01360"/>
    </source>
</evidence>
<evidence type="ECO:0000313" key="14">
    <source>
        <dbReference type="Proteomes" id="UP001501436"/>
    </source>
</evidence>
<evidence type="ECO:0000256" key="6">
    <source>
        <dbReference type="ARBA" id="ARBA00023136"/>
    </source>
</evidence>
<feature type="chain" id="PRO_5046571423" description="TonB-dependent receptor" evidence="10">
    <location>
        <begin position="18"/>
        <end position="1076"/>
    </location>
</feature>
<keyword evidence="2 8" id="KW-0813">Transport</keyword>
<dbReference type="InterPro" id="IPR000531">
    <property type="entry name" value="Beta-barrel_TonB"/>
</dbReference>
<dbReference type="PANTHER" id="PTHR40980">
    <property type="entry name" value="PLUG DOMAIN-CONTAINING PROTEIN"/>
    <property type="match status" value="1"/>
</dbReference>
<gene>
    <name evidence="13" type="ORF">GCM10023313_23500</name>
</gene>
<keyword evidence="5 9" id="KW-0798">TonB box</keyword>
<evidence type="ECO:0000256" key="3">
    <source>
        <dbReference type="ARBA" id="ARBA00022452"/>
    </source>
</evidence>
<name>A0ABP9FZ42_9SPHI</name>
<evidence type="ECO:0008006" key="15">
    <source>
        <dbReference type="Google" id="ProtNLM"/>
    </source>
</evidence>
<dbReference type="InterPro" id="IPR039426">
    <property type="entry name" value="TonB-dep_rcpt-like"/>
</dbReference>
<evidence type="ECO:0000256" key="1">
    <source>
        <dbReference type="ARBA" id="ARBA00004571"/>
    </source>
</evidence>
<dbReference type="SUPFAM" id="SSF49464">
    <property type="entry name" value="Carboxypeptidase regulatory domain-like"/>
    <property type="match status" value="1"/>
</dbReference>
<keyword evidence="14" id="KW-1185">Reference proteome</keyword>
<proteinExistence type="inferred from homology"/>
<dbReference type="Pfam" id="PF00593">
    <property type="entry name" value="TonB_dep_Rec_b-barrel"/>
    <property type="match status" value="1"/>
</dbReference>
<dbReference type="PANTHER" id="PTHR40980:SF4">
    <property type="entry name" value="TONB-DEPENDENT RECEPTOR-LIKE BETA-BARREL DOMAIN-CONTAINING PROTEIN"/>
    <property type="match status" value="1"/>
</dbReference>
<dbReference type="RefSeq" id="WP_345331393.1">
    <property type="nucleotide sequence ID" value="NZ_BAABJI010000002.1"/>
</dbReference>
<evidence type="ECO:0000256" key="9">
    <source>
        <dbReference type="RuleBase" id="RU003357"/>
    </source>
</evidence>
<dbReference type="Pfam" id="PF13715">
    <property type="entry name" value="CarbopepD_reg_2"/>
    <property type="match status" value="1"/>
</dbReference>
<keyword evidence="4 8" id="KW-0812">Transmembrane</keyword>
<dbReference type="SUPFAM" id="SSF56935">
    <property type="entry name" value="Porins"/>
    <property type="match status" value="1"/>
</dbReference>
<keyword evidence="7 8" id="KW-0998">Cell outer membrane</keyword>
<dbReference type="InterPro" id="IPR012910">
    <property type="entry name" value="Plug_dom"/>
</dbReference>
<organism evidence="13 14">
    <name type="scientific">Mucilaginibacter defluvii</name>
    <dbReference type="NCBI Taxonomy" id="1196019"/>
    <lineage>
        <taxon>Bacteria</taxon>
        <taxon>Pseudomonadati</taxon>
        <taxon>Bacteroidota</taxon>
        <taxon>Sphingobacteriia</taxon>
        <taxon>Sphingobacteriales</taxon>
        <taxon>Sphingobacteriaceae</taxon>
        <taxon>Mucilaginibacter</taxon>
    </lineage>
</organism>
<evidence type="ECO:0000256" key="7">
    <source>
        <dbReference type="ARBA" id="ARBA00023237"/>
    </source>
</evidence>
<keyword evidence="6 8" id="KW-0472">Membrane</keyword>
<sequence length="1076" mass="120019">MKISTLLIILALVQVSAKSLSQQITLQETNAPLEKVTNLIKKQTGFVFFFTEQELKNERITVKVSNASLQNALKACFTRGDIEYKIIGNNIVLKRGNAAVSFQQAKVQPGWVSGKVTDAKNGETLVGVSITLIGRTIGTTSKTDGSYSISLESGTYTIQASFVGYKTLIHEQVIIKDGQLTALDFALQPGENALSEVVISGSFRTSPTYHTNERQIVELIQKAPTIVSAISNEQIIKSFDRSSAEVMRRFAGIILSDNRFIQVRGLDPRYSVTFLNGLPAPSAESDRRSFSYDMINSNVIDRIVSYKSQSPELYGELSGGLVNISTKHAVDKKQFDIQISSQYRPGSTGKNYYTYAGSAMDLLAFGANDRDLPKDLPPASLELATPIPDEFGRKIIRPNFDLQTKTARPDVRLVMTYLNRFNVGSQYLNSISLLSYTNANAQNTPTLIRSNSSSGTLPTYFQFQNFDQSVSLSAIQNFMYPVSKRVNIEWKNLFTQDADNAVSVSDGIVMGGNYAGRTIFDQYTQRSLYSSQLSTNILLNDAGTSFINAIAGYAYTNERIPGQRDFFYSNYLEAYRDGSSGKKPWELNPIDSTGYYDVVFFQGRNGTAGSNAGITRNAMRYYRTGEKAWSGTINYNTQLPAGIKLLAGGFMELRNRDNMSRVIGIRKTQPSLGDLEGKFYMPFERMSDWVNPDRIGNGLSMVDVNLAASGYNGNSKVFAGYTTLTIPLFNNKVMVYGGLRADYNRYTVENLKADGTPKARLNPITNTLDSINTKLNIDKLYWLPSLNVTWHVTDKLQIRGSYGKSINRPEFRESAELSYYDNRLDANIAGNSQLKFATLDNYDLRVEYYPAEGQQWTLGGYYKKITNAIERYSVAASNFESDALTFRNTPNSKVYGIEAEMRQSLRFIPVDFMRYFSVIANGSYLFTETVRRLSAEEPKYETASEKRPMQGATPFLINGGLYFDRSKSGTSVSLLCNITGQKLAFVGGTFNADRYELGRAVLDVSITQRLNKRITLRAGVQDLFNQPIQLGRDADGDNKYTKSGPVLTANGGQVQDYIEYRYRLGAYYSLGLNFKL</sequence>
<reference evidence="14" key="1">
    <citation type="journal article" date="2019" name="Int. J. Syst. Evol. Microbiol.">
        <title>The Global Catalogue of Microorganisms (GCM) 10K type strain sequencing project: providing services to taxonomists for standard genome sequencing and annotation.</title>
        <authorList>
            <consortium name="The Broad Institute Genomics Platform"/>
            <consortium name="The Broad Institute Genome Sequencing Center for Infectious Disease"/>
            <person name="Wu L."/>
            <person name="Ma J."/>
        </authorList>
    </citation>
    <scope>NUCLEOTIDE SEQUENCE [LARGE SCALE GENOMIC DNA]</scope>
    <source>
        <strain evidence="14">JCM 18283</strain>
    </source>
</reference>
<comment type="subcellular location">
    <subcellularLocation>
        <location evidence="1 8">Cell outer membrane</location>
        <topology evidence="1 8">Multi-pass membrane protein</topology>
    </subcellularLocation>
</comment>
<dbReference type="Gene3D" id="3.55.50.30">
    <property type="match status" value="1"/>
</dbReference>
<protein>
    <recommendedName>
        <fullName evidence="15">TonB-dependent receptor</fullName>
    </recommendedName>
</protein>
<dbReference type="PROSITE" id="PS52016">
    <property type="entry name" value="TONB_DEPENDENT_REC_3"/>
    <property type="match status" value="1"/>
</dbReference>
<dbReference type="Pfam" id="PF07715">
    <property type="entry name" value="Plug"/>
    <property type="match status" value="1"/>
</dbReference>
<evidence type="ECO:0000313" key="13">
    <source>
        <dbReference type="EMBL" id="GAA4919145.1"/>
    </source>
</evidence>
<evidence type="ECO:0000259" key="12">
    <source>
        <dbReference type="Pfam" id="PF07715"/>
    </source>
</evidence>
<feature type="signal peptide" evidence="10">
    <location>
        <begin position="1"/>
        <end position="17"/>
    </location>
</feature>
<accession>A0ABP9FZ42</accession>